<keyword evidence="1" id="KW-1133">Transmembrane helix</keyword>
<dbReference type="EMBL" id="WHUW01000149">
    <property type="protein sequence ID" value="KAF8420931.1"/>
    <property type="molecule type" value="Genomic_DNA"/>
</dbReference>
<reference evidence="2" key="2">
    <citation type="journal article" date="2020" name="Nat. Commun.">
        <title>Large-scale genome sequencing of mycorrhizal fungi provides insights into the early evolution of symbiotic traits.</title>
        <authorList>
            <person name="Miyauchi S."/>
            <person name="Kiss E."/>
            <person name="Kuo A."/>
            <person name="Drula E."/>
            <person name="Kohler A."/>
            <person name="Sanchez-Garcia M."/>
            <person name="Morin E."/>
            <person name="Andreopoulos B."/>
            <person name="Barry K.W."/>
            <person name="Bonito G."/>
            <person name="Buee M."/>
            <person name="Carver A."/>
            <person name="Chen C."/>
            <person name="Cichocki N."/>
            <person name="Clum A."/>
            <person name="Culley D."/>
            <person name="Crous P.W."/>
            <person name="Fauchery L."/>
            <person name="Girlanda M."/>
            <person name="Hayes R.D."/>
            <person name="Keri Z."/>
            <person name="LaButti K."/>
            <person name="Lipzen A."/>
            <person name="Lombard V."/>
            <person name="Magnuson J."/>
            <person name="Maillard F."/>
            <person name="Murat C."/>
            <person name="Nolan M."/>
            <person name="Ohm R.A."/>
            <person name="Pangilinan J."/>
            <person name="Pereira M.F."/>
            <person name="Perotto S."/>
            <person name="Peter M."/>
            <person name="Pfister S."/>
            <person name="Riley R."/>
            <person name="Sitrit Y."/>
            <person name="Stielow J.B."/>
            <person name="Szollosi G."/>
            <person name="Zifcakova L."/>
            <person name="Stursova M."/>
            <person name="Spatafora J.W."/>
            <person name="Tedersoo L."/>
            <person name="Vaario L.M."/>
            <person name="Yamada A."/>
            <person name="Yan M."/>
            <person name="Wang P."/>
            <person name="Xu J."/>
            <person name="Bruns T."/>
            <person name="Baldrian P."/>
            <person name="Vilgalys R."/>
            <person name="Dunand C."/>
            <person name="Henrissat B."/>
            <person name="Grigoriev I.V."/>
            <person name="Hibbett D."/>
            <person name="Nagy L.G."/>
            <person name="Martin F.M."/>
        </authorList>
    </citation>
    <scope>NUCLEOTIDE SEQUENCE</scope>
    <source>
        <strain evidence="2">BED1</strain>
    </source>
</reference>
<organism evidence="2 3">
    <name type="scientific">Boletus edulis BED1</name>
    <dbReference type="NCBI Taxonomy" id="1328754"/>
    <lineage>
        <taxon>Eukaryota</taxon>
        <taxon>Fungi</taxon>
        <taxon>Dikarya</taxon>
        <taxon>Basidiomycota</taxon>
        <taxon>Agaricomycotina</taxon>
        <taxon>Agaricomycetes</taxon>
        <taxon>Agaricomycetidae</taxon>
        <taxon>Boletales</taxon>
        <taxon>Boletineae</taxon>
        <taxon>Boletaceae</taxon>
        <taxon>Boletoideae</taxon>
        <taxon>Boletus</taxon>
    </lineage>
</organism>
<accession>A0AAD4BDS8</accession>
<sequence length="187" mass="21250">MRSLLFSQTSSYKVRLARSCGNRVRRMQEPSQAEPKSSPLITSPHSYRRLCPWLPVDHDHIHEVQLDYQRQIVRLMFAQALVLYGSSAIHLLPDDCQASFRFIPASRALSLAGLLTQLVFYRGVPSHIPKAFLLVRTEESRSRAILFFASLWLPFVPFVLSIILLCFGNNRGACIPAAWQGRDLNTP</sequence>
<keyword evidence="3" id="KW-1185">Reference proteome</keyword>
<feature type="transmembrane region" description="Helical" evidence="1">
    <location>
        <begin position="145"/>
        <end position="165"/>
    </location>
</feature>
<evidence type="ECO:0000313" key="2">
    <source>
        <dbReference type="EMBL" id="KAF8420931.1"/>
    </source>
</evidence>
<protein>
    <submittedName>
        <fullName evidence="2">Uncharacterized protein</fullName>
    </submittedName>
</protein>
<gene>
    <name evidence="2" type="ORF">L210DRAFT_1061396</name>
</gene>
<keyword evidence="1" id="KW-0812">Transmembrane</keyword>
<name>A0AAD4BDS8_BOLED</name>
<dbReference type="AlphaFoldDB" id="A0AAD4BDS8"/>
<reference evidence="2" key="1">
    <citation type="submission" date="2019-10" db="EMBL/GenBank/DDBJ databases">
        <authorList>
            <consortium name="DOE Joint Genome Institute"/>
            <person name="Kuo A."/>
            <person name="Miyauchi S."/>
            <person name="Kiss E."/>
            <person name="Drula E."/>
            <person name="Kohler A."/>
            <person name="Sanchez-Garcia M."/>
            <person name="Andreopoulos B."/>
            <person name="Barry K.W."/>
            <person name="Bonito G."/>
            <person name="Buee M."/>
            <person name="Carver A."/>
            <person name="Chen C."/>
            <person name="Cichocki N."/>
            <person name="Clum A."/>
            <person name="Culley D."/>
            <person name="Crous P.W."/>
            <person name="Fauchery L."/>
            <person name="Girlanda M."/>
            <person name="Hayes R."/>
            <person name="Keri Z."/>
            <person name="LaButti K."/>
            <person name="Lipzen A."/>
            <person name="Lombard V."/>
            <person name="Magnuson J."/>
            <person name="Maillard F."/>
            <person name="Morin E."/>
            <person name="Murat C."/>
            <person name="Nolan M."/>
            <person name="Ohm R."/>
            <person name="Pangilinan J."/>
            <person name="Pereira M."/>
            <person name="Perotto S."/>
            <person name="Peter M."/>
            <person name="Riley R."/>
            <person name="Sitrit Y."/>
            <person name="Stielow B."/>
            <person name="Szollosi G."/>
            <person name="Zifcakova L."/>
            <person name="Stursova M."/>
            <person name="Spatafora J.W."/>
            <person name="Tedersoo L."/>
            <person name="Vaario L.-M."/>
            <person name="Yamada A."/>
            <person name="Yan M."/>
            <person name="Wang P."/>
            <person name="Xu J."/>
            <person name="Bruns T."/>
            <person name="Baldrian P."/>
            <person name="Vilgalys R."/>
            <person name="Henrissat B."/>
            <person name="Grigoriev I.V."/>
            <person name="Hibbett D."/>
            <person name="Nagy L.G."/>
            <person name="Martin F.M."/>
        </authorList>
    </citation>
    <scope>NUCLEOTIDE SEQUENCE</scope>
    <source>
        <strain evidence="2">BED1</strain>
    </source>
</reference>
<evidence type="ECO:0000256" key="1">
    <source>
        <dbReference type="SAM" id="Phobius"/>
    </source>
</evidence>
<keyword evidence="1" id="KW-0472">Membrane</keyword>
<comment type="caution">
    <text evidence="2">The sequence shown here is derived from an EMBL/GenBank/DDBJ whole genome shotgun (WGS) entry which is preliminary data.</text>
</comment>
<proteinExistence type="predicted"/>
<dbReference type="Proteomes" id="UP001194468">
    <property type="component" value="Unassembled WGS sequence"/>
</dbReference>
<evidence type="ECO:0000313" key="3">
    <source>
        <dbReference type="Proteomes" id="UP001194468"/>
    </source>
</evidence>